<reference evidence="2 3" key="1">
    <citation type="journal article" date="2012" name="J. Bacteriol.">
        <title>Complete Genome Sequence of Paenibacillus mucilaginosus 3016, a Bacterium Functional as Microbial Fertilizer.</title>
        <authorList>
            <person name="Ma M."/>
            <person name="Wang Z."/>
            <person name="Li L."/>
            <person name="Jiang X."/>
            <person name="Guan D."/>
            <person name="Cao F."/>
            <person name="Chen H."/>
            <person name="Wang X."/>
            <person name="Shen D."/>
            <person name="Du B."/>
            <person name="Li J."/>
        </authorList>
    </citation>
    <scope>NUCLEOTIDE SEQUENCE [LARGE SCALE GENOMIC DNA]</scope>
    <source>
        <strain evidence="2 3">3016</strain>
    </source>
</reference>
<name>H6NTI0_9BACL</name>
<dbReference type="EMBL" id="CP003235">
    <property type="protein sequence ID" value="AFC27127.1"/>
    <property type="molecule type" value="Genomic_DNA"/>
</dbReference>
<dbReference type="STRING" id="1116391.PM3016_145"/>
<evidence type="ECO:0000256" key="1">
    <source>
        <dbReference type="SAM" id="Phobius"/>
    </source>
</evidence>
<dbReference type="Proteomes" id="UP000007523">
    <property type="component" value="Chromosome"/>
</dbReference>
<protein>
    <recommendedName>
        <fullName evidence="4">Teichoic acid D-Ala incorporation-associated protein DltX</fullName>
    </recommendedName>
</protein>
<dbReference type="HOGENOM" id="CLU_220464_0_0_9"/>
<evidence type="ECO:0000313" key="2">
    <source>
        <dbReference type="EMBL" id="AFC27127.1"/>
    </source>
</evidence>
<accession>H6NTI0</accession>
<sequence length="36" mass="4111">MAGIARKILEVIVYLAMLILVIVYFTGEGVFIYEDF</sequence>
<organism evidence="2 3">
    <name type="scientific">Paenibacillus mucilaginosus 3016</name>
    <dbReference type="NCBI Taxonomy" id="1116391"/>
    <lineage>
        <taxon>Bacteria</taxon>
        <taxon>Bacillati</taxon>
        <taxon>Bacillota</taxon>
        <taxon>Bacilli</taxon>
        <taxon>Bacillales</taxon>
        <taxon>Paenibacillaceae</taxon>
        <taxon>Paenibacillus</taxon>
    </lineage>
</organism>
<keyword evidence="1" id="KW-0472">Membrane</keyword>
<evidence type="ECO:0000313" key="3">
    <source>
        <dbReference type="Proteomes" id="UP000007523"/>
    </source>
</evidence>
<evidence type="ECO:0008006" key="4">
    <source>
        <dbReference type="Google" id="ProtNLM"/>
    </source>
</evidence>
<keyword evidence="1" id="KW-1133">Transmembrane helix</keyword>
<dbReference type="AlphaFoldDB" id="H6NTI0"/>
<gene>
    <name evidence="2" type="ORF">PM3016_145</name>
</gene>
<proteinExistence type="predicted"/>
<keyword evidence="3" id="KW-1185">Reference proteome</keyword>
<keyword evidence="1" id="KW-0812">Transmembrane</keyword>
<dbReference type="KEGG" id="pmq:PM3016_145"/>
<feature type="transmembrane region" description="Helical" evidence="1">
    <location>
        <begin position="12"/>
        <end position="33"/>
    </location>
</feature>